<evidence type="ECO:0000313" key="2">
    <source>
        <dbReference type="Proteomes" id="UP001235664"/>
    </source>
</evidence>
<accession>A0ABT9H9D6</accession>
<name>A0ABT9H9D6_9SPHN</name>
<evidence type="ECO:0000313" key="1">
    <source>
        <dbReference type="EMBL" id="MDP4539942.1"/>
    </source>
</evidence>
<sequence>MFENFPSGELKQLVHLQLALRHKQKEKMGRARKRLDMALASTPKPAPFILAFDGLVMVGEDRLDFARTRLSECLRVVKPEESADDDYVAKFCRLWLAISDENVGFDEIKSAAKEQNAAWSQASKLVQIYLPRSPIDALEEICGHRTPKVLDNWQRPSNPPHINTETSLDF</sequence>
<dbReference type="EMBL" id="JAVAIL010000003">
    <property type="protein sequence ID" value="MDP4539942.1"/>
    <property type="molecule type" value="Genomic_DNA"/>
</dbReference>
<organism evidence="1 2">
    <name type="scientific">Qipengyuania benthica</name>
    <dbReference type="NCBI Taxonomy" id="3067651"/>
    <lineage>
        <taxon>Bacteria</taxon>
        <taxon>Pseudomonadati</taxon>
        <taxon>Pseudomonadota</taxon>
        <taxon>Alphaproteobacteria</taxon>
        <taxon>Sphingomonadales</taxon>
        <taxon>Erythrobacteraceae</taxon>
        <taxon>Qipengyuania</taxon>
    </lineage>
</organism>
<reference evidence="1 2" key="1">
    <citation type="submission" date="2023-08" db="EMBL/GenBank/DDBJ databases">
        <title>genomic of DY56.</title>
        <authorList>
            <person name="Wang Y."/>
        </authorList>
    </citation>
    <scope>NUCLEOTIDE SEQUENCE [LARGE SCALE GENOMIC DNA]</scope>
    <source>
        <strain evidence="1 2">DY56-A-20</strain>
    </source>
</reference>
<proteinExistence type="predicted"/>
<protein>
    <submittedName>
        <fullName evidence="1">Uncharacterized protein</fullName>
    </submittedName>
</protein>
<gene>
    <name evidence="1" type="ORF">Q9K01_09925</name>
</gene>
<dbReference type="RefSeq" id="WP_305930090.1">
    <property type="nucleotide sequence ID" value="NZ_JAVAIL010000003.1"/>
</dbReference>
<dbReference type="Proteomes" id="UP001235664">
    <property type="component" value="Unassembled WGS sequence"/>
</dbReference>
<keyword evidence="2" id="KW-1185">Reference proteome</keyword>
<comment type="caution">
    <text evidence="1">The sequence shown here is derived from an EMBL/GenBank/DDBJ whole genome shotgun (WGS) entry which is preliminary data.</text>
</comment>